<feature type="non-terminal residue" evidence="6">
    <location>
        <position position="430"/>
    </location>
</feature>
<keyword evidence="3 6" id="KW-0396">Initiation factor</keyword>
<evidence type="ECO:0000256" key="4">
    <source>
        <dbReference type="ARBA" id="ARBA00022917"/>
    </source>
</evidence>
<accession>A0A023G299</accession>
<keyword evidence="4" id="KW-0648">Protein biosynthesis</keyword>
<dbReference type="EMBL" id="GBBL01000300">
    <property type="protein sequence ID" value="JAC27020.1"/>
    <property type="molecule type" value="mRNA"/>
</dbReference>
<dbReference type="GO" id="GO:0003743">
    <property type="term" value="F:translation initiation factor activity"/>
    <property type="evidence" value="ECO:0007669"/>
    <property type="project" value="UniProtKB-KW"/>
</dbReference>
<feature type="non-terminal residue" evidence="6">
    <location>
        <position position="1"/>
    </location>
</feature>
<dbReference type="InterPro" id="IPR045237">
    <property type="entry name" value="COPS7/eIF3m"/>
</dbReference>
<name>A0A023G299_AMBPA</name>
<reference evidence="6" key="1">
    <citation type="submission" date="2014-03" db="EMBL/GenBank/DDBJ databases">
        <title>The sialotranscriptome of Amblyomma triste, Amblyomma parvum and Amblyomma cajennense ticks, uncovered by 454-based RNA-seq.</title>
        <authorList>
            <person name="Garcia G.R."/>
            <person name="Gardinassi L.G."/>
            <person name="Ribeiro J.M."/>
            <person name="Anatrielo E."/>
            <person name="Ferreira B.R."/>
            <person name="Moreira H.N."/>
            <person name="Mafra C."/>
            <person name="Olegario M.M."/>
            <person name="Szabo P.J."/>
            <person name="Miranda-Santos I.K."/>
            <person name="Maruyama S.R."/>
        </authorList>
    </citation>
    <scope>NUCLEOTIDE SEQUENCE</scope>
    <source>
        <strain evidence="6">Araguapaz</strain>
        <tissue evidence="6">Salivary glands</tissue>
    </source>
</reference>
<organism evidence="6">
    <name type="scientific">Amblyomma parvum</name>
    <name type="common">South American tick</name>
    <dbReference type="NCBI Taxonomy" id="251391"/>
    <lineage>
        <taxon>Eukaryota</taxon>
        <taxon>Metazoa</taxon>
        <taxon>Ecdysozoa</taxon>
        <taxon>Arthropoda</taxon>
        <taxon>Chelicerata</taxon>
        <taxon>Arachnida</taxon>
        <taxon>Acari</taxon>
        <taxon>Parasitiformes</taxon>
        <taxon>Ixodida</taxon>
        <taxon>Ixodoidea</taxon>
        <taxon>Ixodidae</taxon>
        <taxon>Amblyomminae</taxon>
        <taxon>Amblyomma</taxon>
    </lineage>
</organism>
<dbReference type="GO" id="GO:0002183">
    <property type="term" value="P:cytoplasmic translational initiation"/>
    <property type="evidence" value="ECO:0007669"/>
    <property type="project" value="TreeGrafter"/>
</dbReference>
<evidence type="ECO:0000313" key="6">
    <source>
        <dbReference type="EMBL" id="JAC27020.1"/>
    </source>
</evidence>
<evidence type="ECO:0000256" key="2">
    <source>
        <dbReference type="ARBA" id="ARBA00022490"/>
    </source>
</evidence>
<protein>
    <submittedName>
        <fullName evidence="6">Putative eukaryotic translation initiation factor 3 subunit m</fullName>
    </submittedName>
</protein>
<evidence type="ECO:0000256" key="3">
    <source>
        <dbReference type="ARBA" id="ARBA00022540"/>
    </source>
</evidence>
<dbReference type="PANTHER" id="PTHR15350">
    <property type="entry name" value="COP9 SIGNALOSOME COMPLEX SUBUNIT 7/DENDRITIC CELL PROTEIN GA17"/>
    <property type="match status" value="1"/>
</dbReference>
<dbReference type="AlphaFoldDB" id="A0A023G299"/>
<keyword evidence="2" id="KW-0963">Cytoplasm</keyword>
<evidence type="ECO:0000259" key="5">
    <source>
        <dbReference type="PROSITE" id="PS50250"/>
    </source>
</evidence>
<comment type="similarity">
    <text evidence="1">Belongs to the CSN7/EIF3M family. CSN7 subfamily.</text>
</comment>
<feature type="domain" description="PCI" evidence="5">
    <location>
        <begin position="220"/>
        <end position="377"/>
    </location>
</feature>
<dbReference type="GO" id="GO:0005852">
    <property type="term" value="C:eukaryotic translation initiation factor 3 complex"/>
    <property type="evidence" value="ECO:0007669"/>
    <property type="project" value="InterPro"/>
</dbReference>
<dbReference type="SMART" id="SM00088">
    <property type="entry name" value="PINT"/>
    <property type="match status" value="1"/>
</dbReference>
<evidence type="ECO:0000256" key="1">
    <source>
        <dbReference type="ARBA" id="ARBA00008482"/>
    </source>
</evidence>
<dbReference type="InterPro" id="IPR027528">
    <property type="entry name" value="eIF3m"/>
</dbReference>
<dbReference type="HAMAP" id="MF_03012">
    <property type="entry name" value="eIF3m"/>
    <property type="match status" value="1"/>
</dbReference>
<dbReference type="PROSITE" id="PS50250">
    <property type="entry name" value="PCI"/>
    <property type="match status" value="1"/>
</dbReference>
<dbReference type="InterPro" id="IPR000717">
    <property type="entry name" value="PCI_dom"/>
</dbReference>
<sequence>PLYELRLSSRPYCGVSTGPFLSSVGFSSGTGPRSATRTMSTPTFIDVGLDEQCLDLRTYFKSLGAEISDEQFPEILALNLAEIINVCDVCFREASDADIEAVLNSIVSLLVDVGPAEGEALVNAFCAKLAQAPSNRLGLMAVRVLQNLFEALSTNSPLRYDVYYNLVKAAAKTDLIMSVFNDLPKLKSWLSALRVPVPRIQRLLRALHEALLEARQGGELASRVMVELLSTYTEDNASQARDDAHRCIVSCLADPNTFLLDHLLPLKPVRFLEGELVHDLLTIFVADKLSAYLAFYQANKDFVSSLGLSHEQNLHKMRLLTLLQLAESRRELPFELLQQELQLQDVEGFVVEALRTRMLTAKIDQTGRKVVVNGTMHRTFGRHQWVLLKESLVQWHERLQQVEANMDRVTRAHFEPLTAPPVSLRERDCE</sequence>
<dbReference type="PANTHER" id="PTHR15350:SF2">
    <property type="entry name" value="EUKARYOTIC TRANSLATION INITIATION FACTOR 3 SUBUNIT M"/>
    <property type="match status" value="1"/>
</dbReference>
<dbReference type="Pfam" id="PF01399">
    <property type="entry name" value="PCI"/>
    <property type="match status" value="1"/>
</dbReference>
<proteinExistence type="evidence at transcript level"/>